<sequence length="21" mass="2246">MASYPRIMGGVSGLAFARFVD</sequence>
<dbReference type="Proteomes" id="UP000634136">
    <property type="component" value="Unassembled WGS sequence"/>
</dbReference>
<accession>A0A834T840</accession>
<gene>
    <name evidence="1" type="ORF">G2W53_030957</name>
</gene>
<proteinExistence type="predicted"/>
<evidence type="ECO:0000313" key="1">
    <source>
        <dbReference type="EMBL" id="KAF7816988.1"/>
    </source>
</evidence>
<evidence type="ECO:0000313" key="2">
    <source>
        <dbReference type="Proteomes" id="UP000634136"/>
    </source>
</evidence>
<reference evidence="1" key="1">
    <citation type="submission" date="2020-09" db="EMBL/GenBank/DDBJ databases">
        <title>Genome-Enabled Discovery of Anthraquinone Biosynthesis in Senna tora.</title>
        <authorList>
            <person name="Kang S.-H."/>
            <person name="Pandey R.P."/>
            <person name="Lee C.-M."/>
            <person name="Sim J.-S."/>
            <person name="Jeong J.-T."/>
            <person name="Choi B.-S."/>
            <person name="Jung M."/>
            <person name="Ginzburg D."/>
            <person name="Zhao K."/>
            <person name="Won S.Y."/>
            <person name="Oh T.-J."/>
            <person name="Yu Y."/>
            <person name="Kim N.-H."/>
            <person name="Lee O.R."/>
            <person name="Lee T.-H."/>
            <person name="Bashyal P."/>
            <person name="Kim T.-S."/>
            <person name="Lee W.-H."/>
            <person name="Kawkins C."/>
            <person name="Kim C.-K."/>
            <person name="Kim J.S."/>
            <person name="Ahn B.O."/>
            <person name="Rhee S.Y."/>
            <person name="Sohng J.K."/>
        </authorList>
    </citation>
    <scope>NUCLEOTIDE SEQUENCE</scope>
    <source>
        <tissue evidence="1">Leaf</tissue>
    </source>
</reference>
<name>A0A834T840_9FABA</name>
<organism evidence="1 2">
    <name type="scientific">Senna tora</name>
    <dbReference type="NCBI Taxonomy" id="362788"/>
    <lineage>
        <taxon>Eukaryota</taxon>
        <taxon>Viridiplantae</taxon>
        <taxon>Streptophyta</taxon>
        <taxon>Embryophyta</taxon>
        <taxon>Tracheophyta</taxon>
        <taxon>Spermatophyta</taxon>
        <taxon>Magnoliopsida</taxon>
        <taxon>eudicotyledons</taxon>
        <taxon>Gunneridae</taxon>
        <taxon>Pentapetalae</taxon>
        <taxon>rosids</taxon>
        <taxon>fabids</taxon>
        <taxon>Fabales</taxon>
        <taxon>Fabaceae</taxon>
        <taxon>Caesalpinioideae</taxon>
        <taxon>Cassia clade</taxon>
        <taxon>Senna</taxon>
    </lineage>
</organism>
<keyword evidence="2" id="KW-1185">Reference proteome</keyword>
<dbReference type="EMBL" id="JAAIUW010000009">
    <property type="protein sequence ID" value="KAF7816988.1"/>
    <property type="molecule type" value="Genomic_DNA"/>
</dbReference>
<protein>
    <submittedName>
        <fullName evidence="1">Uncharacterized protein</fullName>
    </submittedName>
</protein>
<dbReference type="AlphaFoldDB" id="A0A834T840"/>
<comment type="caution">
    <text evidence="1">The sequence shown here is derived from an EMBL/GenBank/DDBJ whole genome shotgun (WGS) entry which is preliminary data.</text>
</comment>